<dbReference type="Proteomes" id="UP000078542">
    <property type="component" value="Unassembled WGS sequence"/>
</dbReference>
<feature type="region of interest" description="Disordered" evidence="1">
    <location>
        <begin position="75"/>
        <end position="95"/>
    </location>
</feature>
<sequence>MADSSVSLCFALLEEFPIFPTLSFKSWAQYIELDNVLSFLLDSTTNRLEDDIRKGEGAANMQSTFFLSPSLHEIGLSGGKEEGSWRARESDYEAR</sequence>
<proteinExistence type="predicted"/>
<evidence type="ECO:0000256" key="1">
    <source>
        <dbReference type="SAM" id="MobiDB-lite"/>
    </source>
</evidence>
<evidence type="ECO:0000313" key="3">
    <source>
        <dbReference type="Proteomes" id="UP000078542"/>
    </source>
</evidence>
<name>A0A195CR94_9HYME</name>
<dbReference type="EMBL" id="KQ977444">
    <property type="protein sequence ID" value="KYN02629.1"/>
    <property type="molecule type" value="Genomic_DNA"/>
</dbReference>
<accession>A0A195CR94</accession>
<dbReference type="STRING" id="456900.A0A195CR94"/>
<reference evidence="2 3" key="1">
    <citation type="submission" date="2016-03" db="EMBL/GenBank/DDBJ databases">
        <title>Cyphomyrmex costatus WGS genome.</title>
        <authorList>
            <person name="Nygaard S."/>
            <person name="Hu H."/>
            <person name="Boomsma J."/>
            <person name="Zhang G."/>
        </authorList>
    </citation>
    <scope>NUCLEOTIDE SEQUENCE [LARGE SCALE GENOMIC DNA]</scope>
    <source>
        <strain evidence="2">MS0001</strain>
        <tissue evidence="2">Whole body</tissue>
    </source>
</reference>
<evidence type="ECO:0000313" key="2">
    <source>
        <dbReference type="EMBL" id="KYN02629.1"/>
    </source>
</evidence>
<organism evidence="2 3">
    <name type="scientific">Cyphomyrmex costatus</name>
    <dbReference type="NCBI Taxonomy" id="456900"/>
    <lineage>
        <taxon>Eukaryota</taxon>
        <taxon>Metazoa</taxon>
        <taxon>Ecdysozoa</taxon>
        <taxon>Arthropoda</taxon>
        <taxon>Hexapoda</taxon>
        <taxon>Insecta</taxon>
        <taxon>Pterygota</taxon>
        <taxon>Neoptera</taxon>
        <taxon>Endopterygota</taxon>
        <taxon>Hymenoptera</taxon>
        <taxon>Apocrita</taxon>
        <taxon>Aculeata</taxon>
        <taxon>Formicoidea</taxon>
        <taxon>Formicidae</taxon>
        <taxon>Myrmicinae</taxon>
        <taxon>Cyphomyrmex</taxon>
    </lineage>
</organism>
<gene>
    <name evidence="2" type="ORF">ALC62_06428</name>
</gene>
<protein>
    <submittedName>
        <fullName evidence="2">Uncharacterized protein</fullName>
    </submittedName>
</protein>
<dbReference type="AlphaFoldDB" id="A0A195CR94"/>
<keyword evidence="3" id="KW-1185">Reference proteome</keyword>
<feature type="compositionally biased region" description="Basic and acidic residues" evidence="1">
    <location>
        <begin position="79"/>
        <end position="95"/>
    </location>
</feature>